<gene>
    <name evidence="3" type="ORF">BN509_01395</name>
</gene>
<comment type="caution">
    <text evidence="3">The sequence shown here is derived from an EMBL/GenBank/DDBJ whole genome shotgun (WGS) entry which is preliminary data.</text>
</comment>
<keyword evidence="1" id="KW-0732">Signal</keyword>
<feature type="signal peptide" evidence="1">
    <location>
        <begin position="1"/>
        <end position="22"/>
    </location>
</feature>
<protein>
    <submittedName>
        <fullName evidence="3">Cupin 2 conserved barrel domain protein</fullName>
    </submittedName>
</protein>
<dbReference type="Pfam" id="PF07883">
    <property type="entry name" value="Cupin_2"/>
    <property type="match status" value="1"/>
</dbReference>
<dbReference type="SUPFAM" id="SSF51182">
    <property type="entry name" value="RmlC-like cupins"/>
    <property type="match status" value="1"/>
</dbReference>
<dbReference type="PANTHER" id="PTHR40112">
    <property type="entry name" value="H2HPP ISOMERASE"/>
    <property type="match status" value="1"/>
</dbReference>
<feature type="chain" id="PRO_5004414137" evidence="1">
    <location>
        <begin position="23"/>
        <end position="152"/>
    </location>
</feature>
<evidence type="ECO:0000313" key="3">
    <source>
        <dbReference type="EMBL" id="CDA70255.1"/>
    </source>
</evidence>
<dbReference type="PANTHER" id="PTHR40112:SF1">
    <property type="entry name" value="H2HPP ISOMERASE"/>
    <property type="match status" value="1"/>
</dbReference>
<dbReference type="Gene3D" id="2.60.120.10">
    <property type="entry name" value="Jelly Rolls"/>
    <property type="match status" value="1"/>
</dbReference>
<dbReference type="EMBL" id="CBCJ010000045">
    <property type="protein sequence ID" value="CDA70255.1"/>
    <property type="molecule type" value="Genomic_DNA"/>
</dbReference>
<reference evidence="3" key="1">
    <citation type="submission" date="2012-11" db="EMBL/GenBank/DDBJ databases">
        <title>Dependencies among metagenomic species, viruses, plasmids and units of genetic variation.</title>
        <authorList>
            <person name="Nielsen H.B."/>
            <person name="Almeida M."/>
            <person name="Juncker A.S."/>
            <person name="Rasmussen S."/>
            <person name="Li J."/>
            <person name="Sunagawa S."/>
            <person name="Plichta D."/>
            <person name="Gautier L."/>
            <person name="Le Chatelier E."/>
            <person name="Peletier E."/>
            <person name="Bonde I."/>
            <person name="Nielsen T."/>
            <person name="Manichanh C."/>
            <person name="Arumugam M."/>
            <person name="Batto J."/>
            <person name="Santos M.B.Q.D."/>
            <person name="Blom N."/>
            <person name="Borruel N."/>
            <person name="Burgdorf K.S."/>
            <person name="Boumezbeur F."/>
            <person name="Casellas F."/>
            <person name="Dore J."/>
            <person name="Guarner F."/>
            <person name="Hansen T."/>
            <person name="Hildebrand F."/>
            <person name="Kaas R.S."/>
            <person name="Kennedy S."/>
            <person name="Kristiansen K."/>
            <person name="Kultima J.R."/>
            <person name="Leonard P."/>
            <person name="Levenez F."/>
            <person name="Lund O."/>
            <person name="Moumen B."/>
            <person name="Le Paslier D."/>
            <person name="Pons N."/>
            <person name="Pedersen O."/>
            <person name="Prifti E."/>
            <person name="Qin J."/>
            <person name="Raes J."/>
            <person name="Tap J."/>
            <person name="Tims S."/>
            <person name="Ussery D.W."/>
            <person name="Yamada T."/>
            <person name="MetaHit consortium"/>
            <person name="Renault P."/>
            <person name="Sicheritz-Ponten T."/>
            <person name="Bork P."/>
            <person name="Wang J."/>
            <person name="Brunak S."/>
            <person name="Ehrlich S.D."/>
        </authorList>
    </citation>
    <scope>NUCLEOTIDE SEQUENCE [LARGE SCALE GENOMIC DNA]</scope>
</reference>
<proteinExistence type="predicted"/>
<evidence type="ECO:0000256" key="1">
    <source>
        <dbReference type="SAM" id="SignalP"/>
    </source>
</evidence>
<sequence>MMKKILFSGIFAFSLLGLTCNAANTNNSTEKDSKVSCNKTCSKPFMFENQTEWEQTSDKGVTRQIMGYNGQVMMVKVKFEKGAVGAAHTHYHTQVTYVASGKFEFTINGETKVVSAGDALYMEPDVKHGCKCLEPGLLIDCFSPMRETFLQK</sequence>
<evidence type="ECO:0000313" key="4">
    <source>
        <dbReference type="Proteomes" id="UP000018362"/>
    </source>
</evidence>
<dbReference type="InterPro" id="IPR014710">
    <property type="entry name" value="RmlC-like_jellyroll"/>
</dbReference>
<organism evidence="3 4">
    <name type="scientific">Phocaeicola coprocola CAG:162</name>
    <dbReference type="NCBI Taxonomy" id="1263040"/>
    <lineage>
        <taxon>Bacteria</taxon>
        <taxon>Pseudomonadati</taxon>
        <taxon>Bacteroidota</taxon>
        <taxon>Bacteroidia</taxon>
        <taxon>Bacteroidales</taxon>
        <taxon>Bacteroidaceae</taxon>
        <taxon>Phocaeicola</taxon>
    </lineage>
</organism>
<dbReference type="InterPro" id="IPR052535">
    <property type="entry name" value="Bacilysin_H2HPP_isomerase"/>
</dbReference>
<name>R6C440_9BACT</name>
<feature type="domain" description="Cupin type-2" evidence="2">
    <location>
        <begin position="77"/>
        <end position="133"/>
    </location>
</feature>
<evidence type="ECO:0000259" key="2">
    <source>
        <dbReference type="Pfam" id="PF07883"/>
    </source>
</evidence>
<dbReference type="InterPro" id="IPR013096">
    <property type="entry name" value="Cupin_2"/>
</dbReference>
<dbReference type="InterPro" id="IPR011051">
    <property type="entry name" value="RmlC_Cupin_sf"/>
</dbReference>
<dbReference type="AlphaFoldDB" id="R6C440"/>
<dbReference type="CDD" id="cd02238">
    <property type="entry name" value="cupin_KdgF"/>
    <property type="match status" value="1"/>
</dbReference>
<dbReference type="Proteomes" id="UP000018362">
    <property type="component" value="Unassembled WGS sequence"/>
</dbReference>
<accession>R6C440</accession>